<evidence type="ECO:0000313" key="1">
    <source>
        <dbReference type="EMBL" id="CAJ71643.1"/>
    </source>
</evidence>
<name>Q1PWP7_KUEST</name>
<dbReference type="EMBL" id="CP049055">
    <property type="protein sequence ID" value="QII13869.1"/>
    <property type="molecule type" value="Genomic_DNA"/>
</dbReference>
<evidence type="ECO:0000313" key="2">
    <source>
        <dbReference type="EMBL" id="QII13869.1"/>
    </source>
</evidence>
<accession>Q1PWP7</accession>
<evidence type="ECO:0000313" key="3">
    <source>
        <dbReference type="Proteomes" id="UP000501926"/>
    </source>
</evidence>
<dbReference type="AlphaFoldDB" id="Q1PWP7"/>
<reference evidence="1" key="2">
    <citation type="submission" date="2006-01" db="EMBL/GenBank/DDBJ databases">
        <authorList>
            <person name="Genoscope"/>
        </authorList>
    </citation>
    <scope>NUCLEOTIDE SEQUENCE</scope>
</reference>
<reference evidence="2 3" key="3">
    <citation type="submission" date="2020-02" db="EMBL/GenBank/DDBJ databases">
        <title>Newly sequenced genome of strain CSTR1 showed variability in Candidatus Kuenenia stuttgartiensis genomes.</title>
        <authorList>
            <person name="Ding C."/>
            <person name="Adrian L."/>
        </authorList>
    </citation>
    <scope>NUCLEOTIDE SEQUENCE [LARGE SCALE GENOMIC DNA]</scope>
    <source>
        <strain evidence="2 3">CSTR1</strain>
    </source>
</reference>
<proteinExistence type="predicted"/>
<sequence length="62" mass="6556">MSPAGGGAGGGLNFYIDSTTPLFMKTILPLFPTLRRQFHTLNPPPAGDRLATSLAALMPLWG</sequence>
<protein>
    <submittedName>
        <fullName evidence="1">Uncharacterized protein</fullName>
    </submittedName>
</protein>
<dbReference type="Proteomes" id="UP000501926">
    <property type="component" value="Chromosome"/>
</dbReference>
<organism evidence="1">
    <name type="scientific">Kuenenia stuttgartiensis</name>
    <dbReference type="NCBI Taxonomy" id="174633"/>
    <lineage>
        <taxon>Bacteria</taxon>
        <taxon>Pseudomonadati</taxon>
        <taxon>Planctomycetota</taxon>
        <taxon>Candidatus Brocadiia</taxon>
        <taxon>Candidatus Brocadiales</taxon>
        <taxon>Candidatus Brocadiaceae</taxon>
        <taxon>Candidatus Kuenenia</taxon>
    </lineage>
</organism>
<dbReference type="EMBL" id="CT573073">
    <property type="protein sequence ID" value="CAJ71643.1"/>
    <property type="molecule type" value="Genomic_DNA"/>
</dbReference>
<reference evidence="1" key="1">
    <citation type="journal article" date="2006" name="Nature">
        <title>Deciphering the evolution and metabolism of an anammox bacterium from a community genome.</title>
        <authorList>
            <person name="Strous M."/>
            <person name="Pelletier E."/>
            <person name="Mangenot S."/>
            <person name="Rattei T."/>
            <person name="Lehner A."/>
            <person name="Taylor M.W."/>
            <person name="Horn M."/>
            <person name="Daims H."/>
            <person name="Bartol-Mavel D."/>
            <person name="Wincker P."/>
            <person name="Barbe V."/>
            <person name="Fonknechten N."/>
            <person name="Vallenet D."/>
            <person name="Segurens B."/>
            <person name="Schenowitz-Truong C."/>
            <person name="Medigue C."/>
            <person name="Collingro A."/>
            <person name="Snel B."/>
            <person name="Dutilh B.E."/>
            <person name="OpDenCamp H.J.M."/>
            <person name="vanDerDrift C."/>
            <person name="Cirpus I."/>
            <person name="vanDePas-Schoonen K.T."/>
            <person name="Harhangi H.R."/>
            <person name="vanNiftrik L."/>
            <person name="Schmid M."/>
            <person name="Keltjens J."/>
            <person name="vanDeVossenberg J."/>
            <person name="Kartal B."/>
            <person name="Meier H."/>
            <person name="Frishman D."/>
            <person name="Huynen M.A."/>
            <person name="Mewes H."/>
            <person name="Weissenbach J."/>
            <person name="Jetten M.S.M."/>
            <person name="Wagner M."/>
            <person name="LePaslier D."/>
        </authorList>
    </citation>
    <scope>NUCLEOTIDE SEQUENCE</scope>
</reference>
<gene>
    <name evidence="2" type="ORF">KsCSTR_44900</name>
    <name evidence="1" type="ORF">kustc0898</name>
</gene>